<dbReference type="RefSeq" id="WP_186345704.1">
    <property type="nucleotide sequence ID" value="NZ_BMMR01000001.1"/>
</dbReference>
<proteinExistence type="predicted"/>
<accession>A0ABR6U7P8</accession>
<evidence type="ECO:0000313" key="2">
    <source>
        <dbReference type="Proteomes" id="UP000604001"/>
    </source>
</evidence>
<gene>
    <name evidence="1" type="ORF">H7344_09135</name>
</gene>
<sequence>MWFFAVLVVLLMGGIAAVAAGRGTPMSEVEHDRLAVDLPADRPLTAEDLRRVRFPLALRGYRMADVDALLDRLARERDAADVRGDDHTA</sequence>
<protein>
    <submittedName>
        <fullName evidence="1">DivIVA domain-containing protein</fullName>
    </submittedName>
</protein>
<dbReference type="NCBIfam" id="TIGR03544">
    <property type="entry name" value="DivI1A_domain"/>
    <property type="match status" value="1"/>
</dbReference>
<dbReference type="Proteomes" id="UP000604001">
    <property type="component" value="Unassembled WGS sequence"/>
</dbReference>
<evidence type="ECO:0000313" key="1">
    <source>
        <dbReference type="EMBL" id="MBC2960457.1"/>
    </source>
</evidence>
<organism evidence="1 2">
    <name type="scientific">Nocardioides deserti</name>
    <dbReference type="NCBI Taxonomy" id="1588644"/>
    <lineage>
        <taxon>Bacteria</taxon>
        <taxon>Bacillati</taxon>
        <taxon>Actinomycetota</taxon>
        <taxon>Actinomycetes</taxon>
        <taxon>Propionibacteriales</taxon>
        <taxon>Nocardioidaceae</taxon>
        <taxon>Nocardioides</taxon>
    </lineage>
</organism>
<keyword evidence="2" id="KW-1185">Reference proteome</keyword>
<dbReference type="EMBL" id="JACMYC010000004">
    <property type="protein sequence ID" value="MBC2960457.1"/>
    <property type="molecule type" value="Genomic_DNA"/>
</dbReference>
<comment type="caution">
    <text evidence="1">The sequence shown here is derived from an EMBL/GenBank/DDBJ whole genome shotgun (WGS) entry which is preliminary data.</text>
</comment>
<name>A0ABR6U7P8_9ACTN</name>
<dbReference type="InterPro" id="IPR019933">
    <property type="entry name" value="DivIVA_domain"/>
</dbReference>
<reference evidence="1 2" key="1">
    <citation type="submission" date="2020-08" db="EMBL/GenBank/DDBJ databases">
        <title>novel species in genus Nocardioides.</title>
        <authorList>
            <person name="Zhang G."/>
        </authorList>
    </citation>
    <scope>NUCLEOTIDE SEQUENCE [LARGE SCALE GENOMIC DNA]</scope>
    <source>
        <strain evidence="1 2">SC8A-24</strain>
    </source>
</reference>
<dbReference type="Gene3D" id="6.10.250.660">
    <property type="match status" value="1"/>
</dbReference>